<keyword evidence="6" id="KW-0040">ANK repeat</keyword>
<evidence type="ECO:0000256" key="6">
    <source>
        <dbReference type="PROSITE-ProRule" id="PRU00023"/>
    </source>
</evidence>
<dbReference type="InterPro" id="IPR036770">
    <property type="entry name" value="Ankyrin_rpt-contain_sf"/>
</dbReference>
<organism evidence="10 11">
    <name type="scientific">Cyphomyrmex costatus</name>
    <dbReference type="NCBI Taxonomy" id="456900"/>
    <lineage>
        <taxon>Eukaryota</taxon>
        <taxon>Metazoa</taxon>
        <taxon>Ecdysozoa</taxon>
        <taxon>Arthropoda</taxon>
        <taxon>Hexapoda</taxon>
        <taxon>Insecta</taxon>
        <taxon>Pterygota</taxon>
        <taxon>Neoptera</taxon>
        <taxon>Endopterygota</taxon>
        <taxon>Hymenoptera</taxon>
        <taxon>Apocrita</taxon>
        <taxon>Aculeata</taxon>
        <taxon>Formicoidea</taxon>
        <taxon>Formicidae</taxon>
        <taxon>Myrmicinae</taxon>
        <taxon>Cyphomyrmex</taxon>
    </lineage>
</organism>
<reference evidence="10 11" key="1">
    <citation type="submission" date="2016-03" db="EMBL/GenBank/DDBJ databases">
        <title>Cyphomyrmex costatus WGS genome.</title>
        <authorList>
            <person name="Nygaard S."/>
            <person name="Hu H."/>
            <person name="Boomsma J."/>
            <person name="Zhang G."/>
        </authorList>
    </citation>
    <scope>NUCLEOTIDE SEQUENCE [LARGE SCALE GENOMIC DNA]</scope>
    <source>
        <strain evidence="10">MS0001</strain>
        <tissue evidence="10">Whole body</tissue>
    </source>
</reference>
<feature type="compositionally biased region" description="Polar residues" evidence="8">
    <location>
        <begin position="1067"/>
        <end position="1084"/>
    </location>
</feature>
<dbReference type="STRING" id="456900.A0A195D031"/>
<dbReference type="InterPro" id="IPR018787">
    <property type="entry name" value="DUF2371_TMEM200"/>
</dbReference>
<dbReference type="EMBL" id="KQ977110">
    <property type="protein sequence ID" value="KYN05734.1"/>
    <property type="molecule type" value="Genomic_DNA"/>
</dbReference>
<keyword evidence="11" id="KW-1185">Reference proteome</keyword>
<dbReference type="PANTHER" id="PTHR31815">
    <property type="entry name" value="AGAP005329-PA"/>
    <property type="match status" value="1"/>
</dbReference>
<feature type="region of interest" description="Disordered" evidence="8">
    <location>
        <begin position="614"/>
        <end position="640"/>
    </location>
</feature>
<gene>
    <name evidence="10" type="ORF">ALC62_03389</name>
</gene>
<feature type="compositionally biased region" description="Basic and acidic residues" evidence="8">
    <location>
        <begin position="520"/>
        <end position="539"/>
    </location>
</feature>
<feature type="coiled-coil region" evidence="7">
    <location>
        <begin position="843"/>
        <end position="879"/>
    </location>
</feature>
<keyword evidence="7" id="KW-0175">Coiled coil</keyword>
<feature type="region of interest" description="Disordered" evidence="8">
    <location>
        <begin position="261"/>
        <end position="288"/>
    </location>
</feature>
<feature type="region of interest" description="Disordered" evidence="8">
    <location>
        <begin position="1067"/>
        <end position="1090"/>
    </location>
</feature>
<evidence type="ECO:0000313" key="11">
    <source>
        <dbReference type="Proteomes" id="UP000078542"/>
    </source>
</evidence>
<sequence length="1192" mass="134559">MPQGSIQWQGTQRRACGPGANWNVQVVRGKVTTRCLWHACKALGIGLLLLLLGACMATIGYYADQLSVAQEIRGNITVKVKNESRGFHLNNLSYAGPVVMGLGGEMRKMRKKNNDCPQRDLNSRPLVYKTSALTPELWRLTLGYRRTVSDISATYILSFQIIFNYVGFIVVAACVMTFEARDSAAKVVPARYRYSQASTLRSSKSGQRNRRSTSSQTTKWDHQLGLFRVNRSPSPSTHEVSRKQLTAEFVQFSKNLREKSIAHSMKKSPSAPTLIDKKSPRRRSPKYAGCSLLNPELLQRHALSVDNPSYNPHQVSRESLEHQKMSGSQASMAMDLHIPNKGPVTLKVKDRSDTARRHQLLRQTKVEDVEEVDEAVRPPPTLVHSPKLPGAYCRYPDDFVPRKRNSIDLRLLEELTVVTKEFSKASPRDFRKISSPNFRKMSFDRIGGDRRFDRTMGHRKASFEFRRSPDFRRGDYRKLSIDRFSVDCTRYMSDETEMKSRASSGENLRRQSRHPKLHHSRSDDNRRRSFDRHSKDPQSSRHSLNTQAIMSSGSDCEPKYFTTVSLDTEESRGDNSDESHVVDIENASALSSEGPTEGDMLLEEPELENVTEIDVESSGDDLDNGKTDSHKSASERTDTTLLGQNPIIIADDMDSTIVEEASHSSGQIDHNKKYETTLYIEDDEVIAEIAEQQETRYEMSSERFHKAAQEGTLDVLKEATRKDCNTRDEGGMTPTLWAAFEGHVDALRLLVARGKDKRGDPDKTDYFGNACLHLAAARGHDFCVKFLVKFGCNIWSLDIDRHSARELAAINGYEKILQFLDIAQADQELNNRKKSRMLREKAERDAEKRLKEYMKKQKMAEIRAEKEQKKLIKDRAKSDFDAMNELNSQRPGVLTFRGRMKPSPTFSDIVGTTTKKHGSTVCRKALAKKANNDFKVVEVEVNGKKSVRSLTGVRRDSEVMYVGTYDTQPQYMGIRRGKISDVWGTLSKSQSTPDLLGERIYDEEEEDREEENLNVTKDTAFLQEPASIFNRPGFGSVAFRRAITSTLDNLPVTQTADVHLQNNNLSANGSTNGSISSNKFSPNGHNEEISIGSAGSLARRQSLWDEDLLSEGEETDEEWTPLQRFLVANNLTSIHSILESEQIDLEALMLLTETDIAALKLPLGPRRKLTNAIANRKKALNTPENVIKDSRL</sequence>
<feature type="compositionally biased region" description="Basic and acidic residues" evidence="8">
    <location>
        <begin position="623"/>
        <end position="638"/>
    </location>
</feature>
<dbReference type="SUPFAM" id="SSF48403">
    <property type="entry name" value="Ankyrin repeat"/>
    <property type="match status" value="1"/>
</dbReference>
<dbReference type="SUPFAM" id="SSF47769">
    <property type="entry name" value="SAM/Pointed domain"/>
    <property type="match status" value="1"/>
</dbReference>
<name>A0A195D031_9HYME</name>
<keyword evidence="5 9" id="KW-0472">Membrane</keyword>
<evidence type="ECO:0000256" key="5">
    <source>
        <dbReference type="ARBA" id="ARBA00023136"/>
    </source>
</evidence>
<comment type="subcellular location">
    <subcellularLocation>
        <location evidence="1">Membrane</location>
        <topology evidence="1">Multi-pass membrane protein</topology>
    </subcellularLocation>
</comment>
<dbReference type="GO" id="GO:0016020">
    <property type="term" value="C:membrane"/>
    <property type="evidence" value="ECO:0007669"/>
    <property type="project" value="UniProtKB-SubCell"/>
</dbReference>
<feature type="compositionally biased region" description="Basic residues" evidence="8">
    <location>
        <begin position="510"/>
        <end position="519"/>
    </location>
</feature>
<keyword evidence="3 9" id="KW-0812">Transmembrane</keyword>
<keyword evidence="4 9" id="KW-1133">Transmembrane helix</keyword>
<feature type="region of interest" description="Disordered" evidence="8">
    <location>
        <begin position="198"/>
        <end position="218"/>
    </location>
</feature>
<dbReference type="InterPro" id="IPR013761">
    <property type="entry name" value="SAM/pointed_sf"/>
</dbReference>
<feature type="region of interest" description="Disordered" evidence="8">
    <location>
        <begin position="495"/>
        <end position="599"/>
    </location>
</feature>
<protein>
    <submittedName>
        <fullName evidence="10">Usher syndrome type-1G protein like protein</fullName>
    </submittedName>
</protein>
<accession>A0A195D031</accession>
<dbReference type="CDD" id="cd09517">
    <property type="entry name" value="SAM_USH1G_HARP"/>
    <property type="match status" value="1"/>
</dbReference>
<dbReference type="AlphaFoldDB" id="A0A195D031"/>
<evidence type="ECO:0000256" key="4">
    <source>
        <dbReference type="ARBA" id="ARBA00022989"/>
    </source>
</evidence>
<proteinExistence type="inferred from homology"/>
<evidence type="ECO:0000256" key="9">
    <source>
        <dbReference type="SAM" id="Phobius"/>
    </source>
</evidence>
<dbReference type="SMART" id="SM00248">
    <property type="entry name" value="ANK"/>
    <property type="match status" value="4"/>
</dbReference>
<evidence type="ECO:0000256" key="2">
    <source>
        <dbReference type="ARBA" id="ARBA00005308"/>
    </source>
</evidence>
<dbReference type="PANTHER" id="PTHR31815:SF1">
    <property type="entry name" value="TRANSMEMBRANE PROTEIN 200C"/>
    <property type="match status" value="1"/>
</dbReference>
<feature type="compositionally biased region" description="Polar residues" evidence="8">
    <location>
        <begin position="540"/>
        <end position="554"/>
    </location>
</feature>
<evidence type="ECO:0000256" key="3">
    <source>
        <dbReference type="ARBA" id="ARBA00022692"/>
    </source>
</evidence>
<dbReference type="Pfam" id="PF13637">
    <property type="entry name" value="Ank_4"/>
    <property type="match status" value="1"/>
</dbReference>
<dbReference type="Gene3D" id="1.10.150.50">
    <property type="entry name" value="Transcription Factor, Ets-1"/>
    <property type="match status" value="1"/>
</dbReference>
<feature type="compositionally biased region" description="Basic and acidic residues" evidence="8">
    <location>
        <begin position="569"/>
        <end position="583"/>
    </location>
</feature>
<feature type="transmembrane region" description="Helical" evidence="9">
    <location>
        <begin position="155"/>
        <end position="178"/>
    </location>
</feature>
<evidence type="ECO:0000256" key="7">
    <source>
        <dbReference type="SAM" id="Coils"/>
    </source>
</evidence>
<evidence type="ECO:0000256" key="8">
    <source>
        <dbReference type="SAM" id="MobiDB-lite"/>
    </source>
</evidence>
<dbReference type="Gene3D" id="1.25.40.20">
    <property type="entry name" value="Ankyrin repeat-containing domain"/>
    <property type="match status" value="1"/>
</dbReference>
<evidence type="ECO:0000313" key="10">
    <source>
        <dbReference type="EMBL" id="KYN05734.1"/>
    </source>
</evidence>
<feature type="transmembrane region" description="Helical" evidence="9">
    <location>
        <begin position="42"/>
        <end position="63"/>
    </location>
</feature>
<dbReference type="Proteomes" id="UP000078542">
    <property type="component" value="Unassembled WGS sequence"/>
</dbReference>
<dbReference type="InterPro" id="IPR002110">
    <property type="entry name" value="Ankyrin_rpt"/>
</dbReference>
<comment type="similarity">
    <text evidence="2">Belongs to the TMEM200 family.</text>
</comment>
<feature type="repeat" description="ANK" evidence="6">
    <location>
        <begin position="767"/>
        <end position="799"/>
    </location>
</feature>
<evidence type="ECO:0000256" key="1">
    <source>
        <dbReference type="ARBA" id="ARBA00004141"/>
    </source>
</evidence>
<dbReference type="PROSITE" id="PS50088">
    <property type="entry name" value="ANK_REPEAT"/>
    <property type="match status" value="1"/>
</dbReference>